<dbReference type="STRING" id="1210090.GCA_001613185_06770"/>
<sequence>MTTIHSPTDTAPVPDAAPAHWHHGTVAWFNAEKGFGFLTPDDGTAAVFVDFTSIDVVGYRTLSAGQPVIYTMRETRRGPEATCVRPYSRAQTGSSARIPLARLGSCLPRWGARDRAV</sequence>
<keyword evidence="3" id="KW-1185">Reference proteome</keyword>
<dbReference type="EMBL" id="QNRE01000002">
    <property type="protein sequence ID" value="RBO94229.1"/>
    <property type="molecule type" value="Genomic_DNA"/>
</dbReference>
<accession>A0A366DXH6</accession>
<dbReference type="Proteomes" id="UP000252586">
    <property type="component" value="Unassembled WGS sequence"/>
</dbReference>
<dbReference type="PANTHER" id="PTHR46565">
    <property type="entry name" value="COLD SHOCK DOMAIN PROTEIN 2"/>
    <property type="match status" value="1"/>
</dbReference>
<evidence type="ECO:0000259" key="1">
    <source>
        <dbReference type="PROSITE" id="PS51857"/>
    </source>
</evidence>
<dbReference type="SMART" id="SM00357">
    <property type="entry name" value="CSP"/>
    <property type="match status" value="1"/>
</dbReference>
<dbReference type="PANTHER" id="PTHR46565:SF5">
    <property type="entry name" value="COLD SHOCK PROTEIN 2-LIKE"/>
    <property type="match status" value="1"/>
</dbReference>
<dbReference type="SUPFAM" id="SSF50249">
    <property type="entry name" value="Nucleic acid-binding proteins"/>
    <property type="match status" value="1"/>
</dbReference>
<evidence type="ECO:0000313" key="2">
    <source>
        <dbReference type="EMBL" id="RBO94229.1"/>
    </source>
</evidence>
<dbReference type="Pfam" id="PF00313">
    <property type="entry name" value="CSD"/>
    <property type="match status" value="1"/>
</dbReference>
<feature type="domain" description="CSD" evidence="1">
    <location>
        <begin position="21"/>
        <end position="86"/>
    </location>
</feature>
<dbReference type="InterPro" id="IPR002059">
    <property type="entry name" value="CSP_DNA-bd"/>
</dbReference>
<reference evidence="2 3" key="1">
    <citation type="submission" date="2018-06" db="EMBL/GenBank/DDBJ databases">
        <title>Genomic Encyclopedia of Type Strains, Phase IV (KMG-IV): sequencing the most valuable type-strain genomes for metagenomic binning, comparative biology and taxonomic classification.</title>
        <authorList>
            <person name="Goeker M."/>
        </authorList>
    </citation>
    <scope>NUCLEOTIDE SEQUENCE [LARGE SCALE GENOMIC DNA]</scope>
    <source>
        <strain evidence="2 3">DSM 44599</strain>
    </source>
</reference>
<dbReference type="GO" id="GO:0003676">
    <property type="term" value="F:nucleic acid binding"/>
    <property type="evidence" value="ECO:0007669"/>
    <property type="project" value="InterPro"/>
</dbReference>
<comment type="caution">
    <text evidence="2">The sequence shown here is derived from an EMBL/GenBank/DDBJ whole genome shotgun (WGS) entry which is preliminary data.</text>
</comment>
<dbReference type="CDD" id="cd04458">
    <property type="entry name" value="CSP_CDS"/>
    <property type="match status" value="1"/>
</dbReference>
<dbReference type="Gene3D" id="2.40.50.140">
    <property type="entry name" value="Nucleic acid-binding proteins"/>
    <property type="match status" value="1"/>
</dbReference>
<dbReference type="InterPro" id="IPR012340">
    <property type="entry name" value="NA-bd_OB-fold"/>
</dbReference>
<proteinExistence type="predicted"/>
<dbReference type="PROSITE" id="PS51857">
    <property type="entry name" value="CSD_2"/>
    <property type="match status" value="1"/>
</dbReference>
<protein>
    <submittedName>
        <fullName evidence="2">CspA family cold shock protein</fullName>
    </submittedName>
</protein>
<evidence type="ECO:0000313" key="3">
    <source>
        <dbReference type="Proteomes" id="UP000252586"/>
    </source>
</evidence>
<organism evidence="2 3">
    <name type="scientific">Nocardia puris</name>
    <dbReference type="NCBI Taxonomy" id="208602"/>
    <lineage>
        <taxon>Bacteria</taxon>
        <taxon>Bacillati</taxon>
        <taxon>Actinomycetota</taxon>
        <taxon>Actinomycetes</taxon>
        <taxon>Mycobacteriales</taxon>
        <taxon>Nocardiaceae</taxon>
        <taxon>Nocardia</taxon>
    </lineage>
</organism>
<name>A0A366DXH6_9NOCA</name>
<dbReference type="InterPro" id="IPR011129">
    <property type="entry name" value="CSD"/>
</dbReference>
<dbReference type="AlphaFoldDB" id="A0A366DXH6"/>
<gene>
    <name evidence="2" type="ORF">DFR74_102652</name>
</gene>
<dbReference type="PRINTS" id="PR00050">
    <property type="entry name" value="COLDSHOCK"/>
</dbReference>
<dbReference type="OrthoDB" id="4551220at2"/>